<evidence type="ECO:0000313" key="3">
    <source>
        <dbReference type="WBParaSite" id="TMUE_1000004098.1"/>
    </source>
</evidence>
<evidence type="ECO:0000256" key="1">
    <source>
        <dbReference type="SAM" id="MobiDB-lite"/>
    </source>
</evidence>
<reference evidence="3" key="1">
    <citation type="submission" date="2019-12" db="UniProtKB">
        <authorList>
            <consortium name="WormBaseParasite"/>
        </authorList>
    </citation>
    <scope>IDENTIFICATION</scope>
</reference>
<protein>
    <submittedName>
        <fullName evidence="3">Secreted protein</fullName>
    </submittedName>
</protein>
<organism evidence="2 3">
    <name type="scientific">Trichuris muris</name>
    <name type="common">Mouse whipworm</name>
    <dbReference type="NCBI Taxonomy" id="70415"/>
    <lineage>
        <taxon>Eukaryota</taxon>
        <taxon>Metazoa</taxon>
        <taxon>Ecdysozoa</taxon>
        <taxon>Nematoda</taxon>
        <taxon>Enoplea</taxon>
        <taxon>Dorylaimia</taxon>
        <taxon>Trichinellida</taxon>
        <taxon>Trichuridae</taxon>
        <taxon>Trichuris</taxon>
    </lineage>
</organism>
<feature type="region of interest" description="Disordered" evidence="1">
    <location>
        <begin position="161"/>
        <end position="193"/>
    </location>
</feature>
<evidence type="ECO:0000313" key="2">
    <source>
        <dbReference type="Proteomes" id="UP000046395"/>
    </source>
</evidence>
<dbReference type="Proteomes" id="UP000046395">
    <property type="component" value="Unassembled WGS sequence"/>
</dbReference>
<sequence>MVRTLGGAAWAVVVGSNVLVQTGRLTIVAALAKHISNSPLCDSAKLPTDFVAPPAFGRKSHVVALLVPAVVPKEADNETASTSAIVGRSHTAATLCQPNDNTLNHCHGENKQRFATTTIHGRPFSLNEEGTPRVAPLSNSRSADGQHVWPCLLLLTEQSCSAPPHPSLPPPPPPSQSMVAQKCESGDISGGLF</sequence>
<dbReference type="AlphaFoldDB" id="A0A5S6QA89"/>
<accession>A0A5S6QA89</accession>
<name>A0A5S6QA89_TRIMR</name>
<feature type="compositionally biased region" description="Pro residues" evidence="1">
    <location>
        <begin position="163"/>
        <end position="175"/>
    </location>
</feature>
<proteinExistence type="predicted"/>
<dbReference type="WBParaSite" id="TMUE_1000004098.1">
    <property type="protein sequence ID" value="TMUE_1000004098.1"/>
    <property type="gene ID" value="WBGene00298859"/>
</dbReference>
<keyword evidence="2" id="KW-1185">Reference proteome</keyword>